<feature type="transmembrane region" description="Helical" evidence="1">
    <location>
        <begin position="74"/>
        <end position="97"/>
    </location>
</feature>
<reference evidence="2" key="1">
    <citation type="submission" date="2021-01" db="EMBL/GenBank/DDBJ databases">
        <title>Genomic Encyclopedia of Type Strains, Phase IV (KMG-IV): sequencing the most valuable type-strain genomes for metagenomic binning, comparative biology and taxonomic classification.</title>
        <authorList>
            <person name="Goeker M."/>
        </authorList>
    </citation>
    <scope>NUCLEOTIDE SEQUENCE</scope>
    <source>
        <strain evidence="2">DSM 23230</strain>
    </source>
</reference>
<dbReference type="Gene3D" id="1.10.1760.20">
    <property type="match status" value="1"/>
</dbReference>
<evidence type="ECO:0000256" key="1">
    <source>
        <dbReference type="SAM" id="Phobius"/>
    </source>
</evidence>
<accession>A0A939BSH0</accession>
<comment type="caution">
    <text evidence="2">The sequence shown here is derived from an EMBL/GenBank/DDBJ whole genome shotgun (WGS) entry which is preliminary data.</text>
</comment>
<name>A0A939BSH0_9FIRM</name>
<feature type="transmembrane region" description="Helical" evidence="1">
    <location>
        <begin position="44"/>
        <end position="68"/>
    </location>
</feature>
<keyword evidence="3" id="KW-1185">Reference proteome</keyword>
<evidence type="ECO:0000313" key="3">
    <source>
        <dbReference type="Proteomes" id="UP000774000"/>
    </source>
</evidence>
<keyword evidence="1" id="KW-1133">Transmembrane helix</keyword>
<keyword evidence="1" id="KW-0472">Membrane</keyword>
<dbReference type="Proteomes" id="UP000774000">
    <property type="component" value="Unassembled WGS sequence"/>
</dbReference>
<dbReference type="RefSeq" id="WP_204701895.1">
    <property type="nucleotide sequence ID" value="NZ_JAFBDQ010000009.1"/>
</dbReference>
<dbReference type="Pfam" id="PF12822">
    <property type="entry name" value="ECF_trnsprt"/>
    <property type="match status" value="1"/>
</dbReference>
<keyword evidence="1" id="KW-0812">Transmembrane</keyword>
<feature type="transmembrane region" description="Helical" evidence="1">
    <location>
        <begin position="128"/>
        <end position="152"/>
    </location>
</feature>
<organism evidence="2 3">
    <name type="scientific">Halanaerobacter jeridensis</name>
    <dbReference type="NCBI Taxonomy" id="706427"/>
    <lineage>
        <taxon>Bacteria</taxon>
        <taxon>Bacillati</taxon>
        <taxon>Bacillota</taxon>
        <taxon>Clostridia</taxon>
        <taxon>Halanaerobiales</taxon>
        <taxon>Halobacteroidaceae</taxon>
        <taxon>Halanaerobacter</taxon>
    </lineage>
</organism>
<protein>
    <recommendedName>
        <fullName evidence="4">Alpha-ribazole transporter</fullName>
    </recommendedName>
</protein>
<sequence length="163" mass="16987">MREQLSNRNKINSLVKISLLIALAGVGSYIKFPSPVGSIALDSLSGYLGVLLLGIKPGGVILFIGHLLSSFLSGFPLGALHLVIAVLMVSCGGVLGYLKQKKNYIAIIITILCNGILLPGLLAPLLGIGFTIGLIPGLLLSSTANILLAVIINRILRGNSIGY</sequence>
<dbReference type="InterPro" id="IPR024529">
    <property type="entry name" value="ECF_trnsprt_substrate-spec"/>
</dbReference>
<evidence type="ECO:0000313" key="2">
    <source>
        <dbReference type="EMBL" id="MBM7557136.1"/>
    </source>
</evidence>
<evidence type="ECO:0008006" key="4">
    <source>
        <dbReference type="Google" id="ProtNLM"/>
    </source>
</evidence>
<dbReference type="EMBL" id="JAFBDQ010000009">
    <property type="protein sequence ID" value="MBM7557136.1"/>
    <property type="molecule type" value="Genomic_DNA"/>
</dbReference>
<dbReference type="GO" id="GO:0022857">
    <property type="term" value="F:transmembrane transporter activity"/>
    <property type="evidence" value="ECO:0007669"/>
    <property type="project" value="InterPro"/>
</dbReference>
<gene>
    <name evidence="2" type="ORF">JOC47_001990</name>
</gene>
<proteinExistence type="predicted"/>
<feature type="transmembrane region" description="Helical" evidence="1">
    <location>
        <begin position="104"/>
        <end position="122"/>
    </location>
</feature>
<dbReference type="AlphaFoldDB" id="A0A939BSH0"/>